<comment type="caution">
    <text evidence="8">The sequence shown here is derived from an EMBL/GenBank/DDBJ whole genome shotgun (WGS) entry which is preliminary data.</text>
</comment>
<dbReference type="Gene3D" id="2.30.30.40">
    <property type="entry name" value="SH3 Domains"/>
    <property type="match status" value="1"/>
</dbReference>
<dbReference type="Gene3D" id="1.10.472.80">
    <property type="entry name" value="Ypt/Rab-GAP domain of gyp1p, domain 3"/>
    <property type="match status" value="1"/>
</dbReference>
<sequence>MARYRKGKDAKYAETISDDEDQKGIKCSVIENYWQREADIPVHQSIFNISEQPFSAINATLLPDSFVEASEIFDEFGFRIDCKVNSNNLLPVETSQNRMRWIALLEFGHDDVKEELTWSKVDVEKLDSEKLMTLIHEVGIAHSLRPFLWPRFCGATKKKAASAFSYFEVIKHCDKDKSSASAQIEKDLSRILPNNICFWHSGSKGIESLRRVLKSIAYIYPDVGYCQGMGVIAASLLLFCPEETVFWIIASLIEDIFPPNYYSLSFLGLQADERVSQHLIGIHLPELHNILKDNDVELSLITVNWFLTAFASVLSMRVLLRVWDCLFVFGGVTMFRVLISILKIKEDDLIEMKYNENITVEVFNTISQIPVSLSNPGYLMELCTSFEFSITAEFIERARKQQQAILLASQGVIINTNNVTNLPKQHVRRRKLVGSKSFVQQIFASSKEQDIENDPKTKNVRLTELIVDLRDAVLHICRYFIECDESFKRVVNLQADYSAEDRQNEKEEFLKTRHNEYRRARALLDFRRQDEDELGFRKNDIITVICEKDEHCWVGEVNGLRGWFPAKFVEIVDDRGRDYTIYGDEAVYPEITDKIRRRLASALKLILDHGLRKSGVLNFASHPWLFIEEMSQSFVQKHYNAVYSRLTLCSTFSLDQDGE</sequence>
<dbReference type="SMART" id="SM00164">
    <property type="entry name" value="TBC"/>
    <property type="match status" value="1"/>
</dbReference>
<feature type="non-terminal residue" evidence="8">
    <location>
        <position position="659"/>
    </location>
</feature>
<dbReference type="InterPro" id="IPR000195">
    <property type="entry name" value="Rab-GAP-TBC_dom"/>
</dbReference>
<dbReference type="PANTHER" id="PTHR47219">
    <property type="entry name" value="RAB GTPASE-ACTIVATING PROTEIN 1-LIKE"/>
    <property type="match status" value="1"/>
</dbReference>
<protein>
    <recommendedName>
        <fullName evidence="3">RUN and TBC1 domain-containing protein 3</fullName>
    </recommendedName>
</protein>
<dbReference type="InterPro" id="IPR001452">
    <property type="entry name" value="SH3_domain"/>
</dbReference>
<dbReference type="EMBL" id="ADBV01000834">
    <property type="protein sequence ID" value="EJW86188.1"/>
    <property type="molecule type" value="Genomic_DNA"/>
</dbReference>
<name>J9EVG8_WUCBA</name>
<evidence type="ECO:0000313" key="9">
    <source>
        <dbReference type="Proteomes" id="UP000004810"/>
    </source>
</evidence>
<dbReference type="GO" id="GO:0031267">
    <property type="term" value="F:small GTPase binding"/>
    <property type="evidence" value="ECO:0007669"/>
    <property type="project" value="TreeGrafter"/>
</dbReference>
<evidence type="ECO:0000256" key="2">
    <source>
        <dbReference type="ARBA" id="ARBA00022443"/>
    </source>
</evidence>
<gene>
    <name evidence="8" type="ORF">WUBG_02906</name>
</gene>
<feature type="domain" description="SH3" evidence="5">
    <location>
        <begin position="515"/>
        <end position="574"/>
    </location>
</feature>
<evidence type="ECO:0000256" key="4">
    <source>
        <dbReference type="PROSITE-ProRule" id="PRU00192"/>
    </source>
</evidence>
<evidence type="ECO:0000259" key="7">
    <source>
        <dbReference type="PROSITE" id="PS50826"/>
    </source>
</evidence>
<evidence type="ECO:0000259" key="6">
    <source>
        <dbReference type="PROSITE" id="PS50086"/>
    </source>
</evidence>
<dbReference type="InterPro" id="IPR004012">
    <property type="entry name" value="Run_dom"/>
</dbReference>
<dbReference type="InterPro" id="IPR035969">
    <property type="entry name" value="Rab-GAP_TBC_sf"/>
</dbReference>
<evidence type="ECO:0000313" key="8">
    <source>
        <dbReference type="EMBL" id="EJW86188.1"/>
    </source>
</evidence>
<feature type="domain" description="Rab-GAP TBC" evidence="6">
    <location>
        <begin position="139"/>
        <end position="330"/>
    </location>
</feature>
<dbReference type="Proteomes" id="UP000004810">
    <property type="component" value="Unassembled WGS sequence"/>
</dbReference>
<dbReference type="SUPFAM" id="SSF47923">
    <property type="entry name" value="Ypt/Rab-GAP domain of gyp1p"/>
    <property type="match status" value="2"/>
</dbReference>
<evidence type="ECO:0000256" key="1">
    <source>
        <dbReference type="ARBA" id="ARBA00006296"/>
    </source>
</evidence>
<keyword evidence="2 4" id="KW-0728">SH3 domain</keyword>
<dbReference type="InterPro" id="IPR036028">
    <property type="entry name" value="SH3-like_dom_sf"/>
</dbReference>
<evidence type="ECO:0000256" key="3">
    <source>
        <dbReference type="ARBA" id="ARBA00030864"/>
    </source>
</evidence>
<proteinExistence type="inferred from homology"/>
<organism evidence="8 9">
    <name type="scientific">Wuchereria bancrofti</name>
    <dbReference type="NCBI Taxonomy" id="6293"/>
    <lineage>
        <taxon>Eukaryota</taxon>
        <taxon>Metazoa</taxon>
        <taxon>Ecdysozoa</taxon>
        <taxon>Nematoda</taxon>
        <taxon>Chromadorea</taxon>
        <taxon>Rhabditida</taxon>
        <taxon>Spirurina</taxon>
        <taxon>Spiruromorpha</taxon>
        <taxon>Filarioidea</taxon>
        <taxon>Onchocercidae</taxon>
        <taxon>Wuchereria</taxon>
    </lineage>
</organism>
<dbReference type="FunFam" id="1.10.8.270:FF:000051">
    <property type="entry name" value="TBC (Tre-2/Bub2/Cdc16) domain family"/>
    <property type="match status" value="1"/>
</dbReference>
<dbReference type="Pfam" id="PF07653">
    <property type="entry name" value="SH3_2"/>
    <property type="match status" value="1"/>
</dbReference>
<dbReference type="PROSITE" id="PS50826">
    <property type="entry name" value="RUN"/>
    <property type="match status" value="1"/>
</dbReference>
<dbReference type="PANTHER" id="PTHR47219:SF13">
    <property type="entry name" value="RUN AND TBC1 DOMAIN-CONTAINING PROTEIN 3"/>
    <property type="match status" value="1"/>
</dbReference>
<dbReference type="Gene3D" id="1.10.8.270">
    <property type="entry name" value="putative rabgap domain of human tbc1 domain family member 14 like domains"/>
    <property type="match status" value="1"/>
</dbReference>
<dbReference type="PROSITE" id="PS50086">
    <property type="entry name" value="TBC_RABGAP"/>
    <property type="match status" value="1"/>
</dbReference>
<dbReference type="FunFam" id="2.30.30.40:FF:000115">
    <property type="entry name" value="Small G protein signaling modulator 3 homolog"/>
    <property type="match status" value="1"/>
</dbReference>
<feature type="domain" description="RUN" evidence="7">
    <location>
        <begin position="590"/>
        <end position="659"/>
    </location>
</feature>
<accession>J9EVG8</accession>
<dbReference type="PROSITE" id="PS50002">
    <property type="entry name" value="SH3"/>
    <property type="match status" value="1"/>
</dbReference>
<dbReference type="SUPFAM" id="SSF50044">
    <property type="entry name" value="SH3-domain"/>
    <property type="match status" value="1"/>
</dbReference>
<dbReference type="GO" id="GO:0005096">
    <property type="term" value="F:GTPase activator activity"/>
    <property type="evidence" value="ECO:0007669"/>
    <property type="project" value="TreeGrafter"/>
</dbReference>
<dbReference type="SMART" id="SM00326">
    <property type="entry name" value="SH3"/>
    <property type="match status" value="1"/>
</dbReference>
<dbReference type="Pfam" id="PF00566">
    <property type="entry name" value="RabGAP-TBC"/>
    <property type="match status" value="1"/>
</dbReference>
<comment type="similarity">
    <text evidence="1">Belongs to the small G protein signaling modulator family.</text>
</comment>
<dbReference type="AlphaFoldDB" id="J9EVG8"/>
<reference evidence="9" key="1">
    <citation type="submission" date="2012-08" db="EMBL/GenBank/DDBJ databases">
        <title>The Genome Sequence of Wuchereria bancrofti.</title>
        <authorList>
            <person name="Nutman T.B."/>
            <person name="Fink D.L."/>
            <person name="Russ C."/>
            <person name="Young S."/>
            <person name="Zeng Q."/>
            <person name="Koehrsen M."/>
            <person name="Alvarado L."/>
            <person name="Berlin A."/>
            <person name="Chapman S.B."/>
            <person name="Chen Z."/>
            <person name="Freedman E."/>
            <person name="Gellesch M."/>
            <person name="Goldberg J."/>
            <person name="Griggs A."/>
            <person name="Gujja S."/>
            <person name="Heilman E.R."/>
            <person name="Heiman D."/>
            <person name="Hepburn T."/>
            <person name="Howarth C."/>
            <person name="Jen D."/>
            <person name="Larson L."/>
            <person name="Lewis B."/>
            <person name="Mehta T."/>
            <person name="Park D."/>
            <person name="Pearson M."/>
            <person name="Roberts A."/>
            <person name="Saif S."/>
            <person name="Shea T."/>
            <person name="Shenoy N."/>
            <person name="Sisk P."/>
            <person name="Stolte C."/>
            <person name="Sykes S."/>
            <person name="Walk T."/>
            <person name="White J."/>
            <person name="Yandava C."/>
            <person name="Haas B."/>
            <person name="Henn M.R."/>
            <person name="Nusbaum C."/>
            <person name="Birren B."/>
        </authorList>
    </citation>
    <scope>NUCLEOTIDE SEQUENCE [LARGE SCALE GENOMIC DNA]</scope>
    <source>
        <strain evidence="9">NA</strain>
    </source>
</reference>
<evidence type="ECO:0000259" key="5">
    <source>
        <dbReference type="PROSITE" id="PS50002"/>
    </source>
</evidence>
<dbReference type="InterPro" id="IPR050302">
    <property type="entry name" value="Rab_GAP_TBC_domain"/>
</dbReference>